<dbReference type="Proteomes" id="UP000001901">
    <property type="component" value="Chromosome"/>
</dbReference>
<sequence>MKIERILVSAVVYSTEDREKVAMAMATLFPFEFEIVRVPATGHFGNPIEYLEVEITKKKQIKEFWNNLIKLLGDQKEYIINTLEERIDDQGQLYIRFDKQKAYLGEIYVTDKGDAIVVKAKLVTYPAKKEKIIEFAREILEKGYK</sequence>
<dbReference type="OrthoDB" id="10874at2157"/>
<dbReference type="RefSeq" id="WP_012939437.1">
    <property type="nucleotide sequence ID" value="NC_013741.1"/>
</dbReference>
<dbReference type="HOGENOM" id="CLU_131306_0_0_2"/>
<name>D2RFM6_ARCPA</name>
<evidence type="ECO:0000313" key="2">
    <source>
        <dbReference type="Proteomes" id="UP000001901"/>
    </source>
</evidence>
<dbReference type="STRING" id="572546.Arcpr_0023"/>
<dbReference type="EMBL" id="CP001857">
    <property type="protein sequence ID" value="ADB57101.1"/>
    <property type="molecule type" value="Genomic_DNA"/>
</dbReference>
<reference evidence="1 2" key="1">
    <citation type="journal article" date="2010" name="Stand. Genomic Sci.">
        <title>Complete genome sequence of Archaeoglobus profundus type strain (AV18).</title>
        <authorList>
            <person name="von Jan M."/>
            <person name="Lapidus A."/>
            <person name="Del Rio T.G."/>
            <person name="Copeland A."/>
            <person name="Tice H."/>
            <person name="Cheng J.F."/>
            <person name="Lucas S."/>
            <person name="Chen F."/>
            <person name="Nolan M."/>
            <person name="Goodwin L."/>
            <person name="Han C."/>
            <person name="Pitluck S."/>
            <person name="Liolios K."/>
            <person name="Ivanova N."/>
            <person name="Mavromatis K."/>
            <person name="Ovchinnikova G."/>
            <person name="Chertkov O."/>
            <person name="Pati A."/>
            <person name="Chen A."/>
            <person name="Palaniappan K."/>
            <person name="Land M."/>
            <person name="Hauser L."/>
            <person name="Chang Y.J."/>
            <person name="Jeffries C.D."/>
            <person name="Saunders E."/>
            <person name="Brettin T."/>
            <person name="Detter J.C."/>
            <person name="Chain P."/>
            <person name="Eichinger K."/>
            <person name="Huber H."/>
            <person name="Spring S."/>
            <person name="Rohde M."/>
            <person name="Goker M."/>
            <person name="Wirth R."/>
            <person name="Woyke T."/>
            <person name="Bristow J."/>
            <person name="Eisen J.A."/>
            <person name="Markowitz V."/>
            <person name="Hugenholtz P."/>
            <person name="Kyrpides N.C."/>
            <person name="Klenk H.P."/>
        </authorList>
    </citation>
    <scope>NUCLEOTIDE SEQUENCE [LARGE SCALE GENOMIC DNA]</scope>
    <source>
        <strain evidence="2">DSM 5631 / JCM 9629 / NBRC 100127 / Av18</strain>
    </source>
</reference>
<evidence type="ECO:0000313" key="1">
    <source>
        <dbReference type="EMBL" id="ADB57101.1"/>
    </source>
</evidence>
<protein>
    <recommendedName>
        <fullName evidence="3">Exosome subunit</fullName>
    </recommendedName>
</protein>
<dbReference type="SUPFAM" id="SSF55282">
    <property type="entry name" value="RL5-like"/>
    <property type="match status" value="1"/>
</dbReference>
<accession>D2RFM6</accession>
<evidence type="ECO:0008006" key="3">
    <source>
        <dbReference type="Google" id="ProtNLM"/>
    </source>
</evidence>
<dbReference type="eggNOG" id="arCOG01042">
    <property type="taxonomic scope" value="Archaea"/>
</dbReference>
<dbReference type="PANTHER" id="PTHR38816">
    <property type="entry name" value="EXOSOME SUBUNIT, DUF54 FAMILY-RELATED"/>
    <property type="match status" value="1"/>
</dbReference>
<dbReference type="InterPro" id="IPR022803">
    <property type="entry name" value="Ribosomal_uL5_dom_sf"/>
</dbReference>
<dbReference type="PaxDb" id="572546-Arcpr_0023"/>
<keyword evidence="2" id="KW-1185">Reference proteome</keyword>
<dbReference type="Gene3D" id="3.30.1440.10">
    <property type="match status" value="1"/>
</dbReference>
<gene>
    <name evidence="1" type="ordered locus">Arcpr_0023</name>
</gene>
<dbReference type="InterPro" id="IPR002739">
    <property type="entry name" value="PAB1135-like"/>
</dbReference>
<dbReference type="GeneID" id="8738668"/>
<dbReference type="KEGG" id="apo:Arcpr_0023"/>
<dbReference type="PANTHER" id="PTHR38816:SF1">
    <property type="entry name" value="EXOSOME SUBUNIT"/>
    <property type="match status" value="1"/>
</dbReference>
<dbReference type="Pfam" id="PF01877">
    <property type="entry name" value="RNA_binding"/>
    <property type="match status" value="1"/>
</dbReference>
<organism evidence="1 2">
    <name type="scientific">Archaeoglobus profundus (strain DSM 5631 / JCM 9629 / NBRC 100127 / Av18)</name>
    <dbReference type="NCBI Taxonomy" id="572546"/>
    <lineage>
        <taxon>Archaea</taxon>
        <taxon>Methanobacteriati</taxon>
        <taxon>Methanobacteriota</taxon>
        <taxon>Archaeoglobi</taxon>
        <taxon>Archaeoglobales</taxon>
        <taxon>Archaeoglobaceae</taxon>
        <taxon>Archaeoglobus</taxon>
    </lineage>
</organism>
<dbReference type="AlphaFoldDB" id="D2RFM6"/>
<proteinExistence type="predicted"/>